<dbReference type="RefSeq" id="WP_186286813.1">
    <property type="nucleotide sequence ID" value="NZ_JACMSF010000060.1"/>
</dbReference>
<protein>
    <submittedName>
        <fullName evidence="1">Uncharacterized protein</fullName>
    </submittedName>
</protein>
<evidence type="ECO:0000313" key="1">
    <source>
        <dbReference type="EMBL" id="MBC2906843.1"/>
    </source>
</evidence>
<dbReference type="EMBL" id="JACMSF010000060">
    <property type="protein sequence ID" value="MBC2906843.1"/>
    <property type="molecule type" value="Genomic_DNA"/>
</dbReference>
<dbReference type="AlphaFoldDB" id="A0A7X1J9V4"/>
<organism evidence="1 2">
    <name type="scientific">Streptomyces cupreus</name>
    <dbReference type="NCBI Taxonomy" id="2759956"/>
    <lineage>
        <taxon>Bacteria</taxon>
        <taxon>Bacillati</taxon>
        <taxon>Actinomycetota</taxon>
        <taxon>Actinomycetes</taxon>
        <taxon>Kitasatosporales</taxon>
        <taxon>Streptomycetaceae</taxon>
        <taxon>Streptomyces</taxon>
    </lineage>
</organism>
<keyword evidence="2" id="KW-1185">Reference proteome</keyword>
<gene>
    <name evidence="1" type="ORF">H4N64_36055</name>
</gene>
<comment type="caution">
    <text evidence="1">The sequence shown here is derived from an EMBL/GenBank/DDBJ whole genome shotgun (WGS) entry which is preliminary data.</text>
</comment>
<dbReference type="Proteomes" id="UP000584670">
    <property type="component" value="Unassembled WGS sequence"/>
</dbReference>
<proteinExistence type="predicted"/>
<reference evidence="1 2" key="1">
    <citation type="submission" date="2020-08" db="EMBL/GenBank/DDBJ databases">
        <title>Streptomyces sp. PSKA01 genome sequencing and assembly.</title>
        <authorList>
            <person name="Mandal S."/>
            <person name="Maiti P.K."/>
            <person name="Das P."/>
        </authorList>
    </citation>
    <scope>NUCLEOTIDE SEQUENCE [LARGE SCALE GENOMIC DNA]</scope>
    <source>
        <strain evidence="1 2">PSKA01</strain>
    </source>
</reference>
<evidence type="ECO:0000313" key="2">
    <source>
        <dbReference type="Proteomes" id="UP000584670"/>
    </source>
</evidence>
<sequence>MEASCHLHIVRRIDSTPEGERCTTGRTCPAVFELSDESLIAIIGDPAKAMFSQRAVISQRRLPSGKTLVVIPRHTLLSALSGLDKVA</sequence>
<name>A0A7X1J9V4_9ACTN</name>
<accession>A0A7X1J9V4</accession>